<dbReference type="EMBL" id="BSTJ01000008">
    <property type="protein sequence ID" value="GLY77781.1"/>
    <property type="molecule type" value="Genomic_DNA"/>
</dbReference>
<accession>A0A9W6VTL8</accession>
<feature type="transmembrane region" description="Helical" evidence="6">
    <location>
        <begin position="304"/>
        <end position="326"/>
    </location>
</feature>
<dbReference type="Proteomes" id="UP001165135">
    <property type="component" value="Unassembled WGS sequence"/>
</dbReference>
<organism evidence="8 9">
    <name type="scientific">Actinoallomurus iriomotensis</name>
    <dbReference type="NCBI Taxonomy" id="478107"/>
    <lineage>
        <taxon>Bacteria</taxon>
        <taxon>Bacillati</taxon>
        <taxon>Actinomycetota</taxon>
        <taxon>Actinomycetes</taxon>
        <taxon>Streptosporangiales</taxon>
        <taxon>Thermomonosporaceae</taxon>
        <taxon>Actinoallomurus</taxon>
    </lineage>
</organism>
<comment type="subcellular location">
    <subcellularLocation>
        <location evidence="1">Cell membrane</location>
        <topology evidence="1">Multi-pass membrane protein</topology>
    </subcellularLocation>
</comment>
<evidence type="ECO:0000256" key="5">
    <source>
        <dbReference type="ARBA" id="ARBA00023136"/>
    </source>
</evidence>
<name>A0A9W6VTL8_9ACTN</name>
<keyword evidence="2" id="KW-1003">Cell membrane</keyword>
<feature type="domain" description="ABC3 transporter permease C-terminal" evidence="7">
    <location>
        <begin position="257"/>
        <end position="367"/>
    </location>
</feature>
<proteinExistence type="predicted"/>
<feature type="transmembrane region" description="Helical" evidence="6">
    <location>
        <begin position="396"/>
        <end position="415"/>
    </location>
</feature>
<keyword evidence="4 6" id="KW-1133">Transmembrane helix</keyword>
<keyword evidence="3 6" id="KW-0812">Transmembrane</keyword>
<reference evidence="8" key="1">
    <citation type="submission" date="2023-03" db="EMBL/GenBank/DDBJ databases">
        <title>Actinoallomurus iriomotensis NBRC 103681.</title>
        <authorList>
            <person name="Ichikawa N."/>
            <person name="Sato H."/>
            <person name="Tonouchi N."/>
        </authorList>
    </citation>
    <scope>NUCLEOTIDE SEQUENCE</scope>
    <source>
        <strain evidence="8">NBRC 103681</strain>
    </source>
</reference>
<dbReference type="Pfam" id="PF02687">
    <property type="entry name" value="FtsX"/>
    <property type="match status" value="2"/>
</dbReference>
<feature type="transmembrane region" description="Helical" evidence="6">
    <location>
        <begin position="252"/>
        <end position="276"/>
    </location>
</feature>
<dbReference type="PANTHER" id="PTHR30287">
    <property type="entry name" value="MEMBRANE COMPONENT OF PREDICTED ABC SUPERFAMILY METABOLITE UPTAKE TRANSPORTER"/>
    <property type="match status" value="1"/>
</dbReference>
<evidence type="ECO:0000256" key="4">
    <source>
        <dbReference type="ARBA" id="ARBA00022989"/>
    </source>
</evidence>
<feature type="transmembrane region" description="Helical" evidence="6">
    <location>
        <begin position="686"/>
        <end position="709"/>
    </location>
</feature>
<feature type="transmembrane region" description="Helical" evidence="6">
    <location>
        <begin position="476"/>
        <end position="496"/>
    </location>
</feature>
<comment type="caution">
    <text evidence="8">The sequence shown here is derived from an EMBL/GenBank/DDBJ whole genome shotgun (WGS) entry which is preliminary data.</text>
</comment>
<feature type="transmembrane region" description="Helical" evidence="6">
    <location>
        <begin position="427"/>
        <end position="455"/>
    </location>
</feature>
<dbReference type="RefSeq" id="WP_285627825.1">
    <property type="nucleotide sequence ID" value="NZ_BSTJ01000008.1"/>
</dbReference>
<evidence type="ECO:0000259" key="7">
    <source>
        <dbReference type="Pfam" id="PF02687"/>
    </source>
</evidence>
<keyword evidence="5 6" id="KW-0472">Membrane</keyword>
<evidence type="ECO:0000256" key="2">
    <source>
        <dbReference type="ARBA" id="ARBA00022475"/>
    </source>
</evidence>
<feature type="domain" description="ABC3 transporter permease C-terminal" evidence="7">
    <location>
        <begin position="687"/>
        <end position="801"/>
    </location>
</feature>
<evidence type="ECO:0000313" key="9">
    <source>
        <dbReference type="Proteomes" id="UP001165135"/>
    </source>
</evidence>
<evidence type="ECO:0000256" key="6">
    <source>
        <dbReference type="SAM" id="Phobius"/>
    </source>
</evidence>
<dbReference type="InterPro" id="IPR003838">
    <property type="entry name" value="ABC3_permease_C"/>
</dbReference>
<dbReference type="GO" id="GO:0005886">
    <property type="term" value="C:plasma membrane"/>
    <property type="evidence" value="ECO:0007669"/>
    <property type="project" value="UniProtKB-SubCell"/>
</dbReference>
<dbReference type="PANTHER" id="PTHR30287:SF1">
    <property type="entry name" value="INNER MEMBRANE PROTEIN"/>
    <property type="match status" value="1"/>
</dbReference>
<protein>
    <submittedName>
        <fullName evidence="8">ABC transporter permease</fullName>
    </submittedName>
</protein>
<dbReference type="InterPro" id="IPR038766">
    <property type="entry name" value="Membrane_comp_ABC_pdt"/>
</dbReference>
<gene>
    <name evidence="8" type="ORF">Airi01_060480</name>
</gene>
<feature type="transmembrane region" description="Helical" evidence="6">
    <location>
        <begin position="346"/>
        <end position="366"/>
    </location>
</feature>
<evidence type="ECO:0000256" key="3">
    <source>
        <dbReference type="ARBA" id="ARBA00022692"/>
    </source>
</evidence>
<evidence type="ECO:0000256" key="1">
    <source>
        <dbReference type="ARBA" id="ARBA00004651"/>
    </source>
</evidence>
<dbReference type="AlphaFoldDB" id="A0A9W6VTL8"/>
<evidence type="ECO:0000313" key="8">
    <source>
        <dbReference type="EMBL" id="GLY77781.1"/>
    </source>
</evidence>
<feature type="transmembrane region" description="Helical" evidence="6">
    <location>
        <begin position="773"/>
        <end position="792"/>
    </location>
</feature>
<feature type="transmembrane region" description="Helical" evidence="6">
    <location>
        <begin position="736"/>
        <end position="761"/>
    </location>
</feature>
<sequence length="811" mass="83255">MLSLALHTLRSRKGAFAGAFAALLCAAALITACGVLLETGLRGHVAPERYAGAPIVVGADQQLHWNKHKKHKVKTKSKPLTERAWLAADVADRIAHVPGVTKIVPEVTFPAQTAHGMAQGHAWASAALTPFTLATGREPRADGEVVADARAGARPGDTITVLATAAPRTYRVVGITAQATPRQANLFFTEQEARRLAGRPGQVAAIGVFPASAAPAVRAALRGTPAEVYTGRDRGSLEFADASKARVTLVSMGGALGGTSLLVAILVVVGTFTLTIEQRRRELALLRAVAATPRQVRKMIGREALLVGSGAGLVGAAGGLFVARWLRSLFVGHGVMPPNLGLVLSPFPMAAGLAATMLAAWVAARLSARSTVRIRPAEALAEAAVERRRPPVARTLAGLVVLAGHVTLLAVLRALDVEAAATPVTFLAVVLGAFAVALLGPLLARAATAVLAVPLRLSRVSGHLAAANGRAGTRRLASIITPLTLAVGMTCTILFAPATVAGAATRQAREGGRAEHVLAGRVPGAAELGRLPGVRAVTAMVPTSIRVGEGKYAAQGVTPAGLTRTIDPGVRAGSLDRLGAGDVAVSATAAGHLHARLGTELNVTLGDGTPLRARVAAIYGRGLGFGDVLLPYGVVAAHVDDPLPRQVLVAGGSADALRRAVARYPGVRMSPAAQAAGRRNSTEVNLVIMGLIIAFTAIAVVNTLAMATAERSREFALLRLVGTTKRQIRRMLRLETLSVTLTGVVLGTAIAVGTLSAYGAGMTGSARPAFPPLAYLGVVVGVAVLALLATAVPGRLALTVHPPEALGARED</sequence>